<gene>
    <name evidence="2" type="ORF">SAMN04489713_104302</name>
</gene>
<evidence type="ECO:0000313" key="3">
    <source>
        <dbReference type="Proteomes" id="UP000183413"/>
    </source>
</evidence>
<dbReference type="EMBL" id="FOVH01000004">
    <property type="protein sequence ID" value="SFO15386.1"/>
    <property type="molecule type" value="Genomic_DNA"/>
</dbReference>
<dbReference type="InParanoid" id="A0A1I5EVI1"/>
<keyword evidence="1" id="KW-0812">Transmembrane</keyword>
<protein>
    <submittedName>
        <fullName evidence="2">Uncharacterized protein</fullName>
    </submittedName>
</protein>
<proteinExistence type="predicted"/>
<dbReference type="AlphaFoldDB" id="A0A1I5EVI1"/>
<evidence type="ECO:0000313" key="2">
    <source>
        <dbReference type="EMBL" id="SFO15386.1"/>
    </source>
</evidence>
<name>A0A1I5EVI1_9ACTN</name>
<accession>A0A1I5EVI1</accession>
<reference evidence="2 3" key="1">
    <citation type="submission" date="2016-10" db="EMBL/GenBank/DDBJ databases">
        <authorList>
            <person name="de Groot N.N."/>
        </authorList>
    </citation>
    <scope>NUCLEOTIDE SEQUENCE [LARGE SCALE GENOMIC DNA]</scope>
    <source>
        <strain evidence="2 3">DSM 43067</strain>
    </source>
</reference>
<keyword evidence="1" id="KW-0472">Membrane</keyword>
<sequence length="133" mass="14184">MYVMLARWVPAALVNLAICVRFAQESGNDPLPLVVAATIGGVISATVAVAALLTPSARRFFTQPGHHRAAVVPRRTNDPKTWERINVQRAAVSLTLVGTPRRQAADGGHGTALLIGGDQPGLFNGNHMKRETL</sequence>
<dbReference type="RefSeq" id="WP_075021115.1">
    <property type="nucleotide sequence ID" value="NZ_FOVH01000004.1"/>
</dbReference>
<organism evidence="2 3">
    <name type="scientific">Actinomadura madurae</name>
    <dbReference type="NCBI Taxonomy" id="1993"/>
    <lineage>
        <taxon>Bacteria</taxon>
        <taxon>Bacillati</taxon>
        <taxon>Actinomycetota</taxon>
        <taxon>Actinomycetes</taxon>
        <taxon>Streptosporangiales</taxon>
        <taxon>Thermomonosporaceae</taxon>
        <taxon>Actinomadura</taxon>
    </lineage>
</organism>
<dbReference type="Proteomes" id="UP000183413">
    <property type="component" value="Unassembled WGS sequence"/>
</dbReference>
<evidence type="ECO:0000256" key="1">
    <source>
        <dbReference type="SAM" id="Phobius"/>
    </source>
</evidence>
<feature type="transmembrane region" description="Helical" evidence="1">
    <location>
        <begin position="33"/>
        <end position="53"/>
    </location>
</feature>
<keyword evidence="3" id="KW-1185">Reference proteome</keyword>
<keyword evidence="1" id="KW-1133">Transmembrane helix</keyword>